<comment type="similarity">
    <text evidence="2">Belongs to the LemA family.</text>
</comment>
<dbReference type="SUPFAM" id="SSF140478">
    <property type="entry name" value="LemA-like"/>
    <property type="match status" value="1"/>
</dbReference>
<protein>
    <submittedName>
        <fullName evidence="7">LemA family protein</fullName>
    </submittedName>
</protein>
<reference evidence="7" key="1">
    <citation type="submission" date="2023-07" db="EMBL/GenBank/DDBJ databases">
        <title>Wenyingzhuangia sp. chi5 genome sequencing and assembly.</title>
        <authorList>
            <person name="Park S."/>
        </authorList>
    </citation>
    <scope>NUCLEOTIDE SEQUENCE</scope>
    <source>
        <strain evidence="7">Chi5</strain>
    </source>
</reference>
<keyword evidence="8" id="KW-1185">Reference proteome</keyword>
<dbReference type="InterPro" id="IPR023353">
    <property type="entry name" value="LemA-like_dom_sf"/>
</dbReference>
<evidence type="ECO:0000256" key="6">
    <source>
        <dbReference type="SAM" id="SignalP"/>
    </source>
</evidence>
<dbReference type="PANTHER" id="PTHR34478:SF2">
    <property type="entry name" value="MEMBRANE PROTEIN"/>
    <property type="match status" value="1"/>
</dbReference>
<evidence type="ECO:0000313" key="7">
    <source>
        <dbReference type="EMBL" id="MDO3693241.1"/>
    </source>
</evidence>
<keyword evidence="4" id="KW-1133">Transmembrane helix</keyword>
<gene>
    <name evidence="7" type="ORF">QVZ41_00060</name>
</gene>
<dbReference type="PROSITE" id="PS51257">
    <property type="entry name" value="PROKAR_LIPOPROTEIN"/>
    <property type="match status" value="1"/>
</dbReference>
<dbReference type="PANTHER" id="PTHR34478">
    <property type="entry name" value="PROTEIN LEMA"/>
    <property type="match status" value="1"/>
</dbReference>
<dbReference type="Proteomes" id="UP001168642">
    <property type="component" value="Unassembled WGS sequence"/>
</dbReference>
<evidence type="ECO:0000256" key="3">
    <source>
        <dbReference type="ARBA" id="ARBA00022692"/>
    </source>
</evidence>
<dbReference type="EMBL" id="JAUMIT010000001">
    <property type="protein sequence ID" value="MDO3693241.1"/>
    <property type="molecule type" value="Genomic_DNA"/>
</dbReference>
<name>A0ABT8VMP4_9FLAO</name>
<keyword evidence="3" id="KW-0812">Transmembrane</keyword>
<sequence length="192" mass="21375">MKKIVKYLVICIAAVSLSSCGYNDMVSAQEAATGQWANVESSYQRRADLIPNLVATVKGYASHEKETLTEVINARAKATSVTIDANNLSAANIAKYQEAQQGLSGALNKLMVVSERYPDLKASQQFIGLQSQLEGTENRINVERNRFNNMVISYNTMIRKFPKNITAKMFDFNKMEYFKSDPAASKAPEVKF</sequence>
<evidence type="ECO:0000256" key="2">
    <source>
        <dbReference type="ARBA" id="ARBA00008854"/>
    </source>
</evidence>
<evidence type="ECO:0000256" key="1">
    <source>
        <dbReference type="ARBA" id="ARBA00004167"/>
    </source>
</evidence>
<dbReference type="InterPro" id="IPR007156">
    <property type="entry name" value="MamQ_LemA"/>
</dbReference>
<evidence type="ECO:0000313" key="8">
    <source>
        <dbReference type="Proteomes" id="UP001168642"/>
    </source>
</evidence>
<feature type="chain" id="PRO_5046744730" evidence="6">
    <location>
        <begin position="22"/>
        <end position="192"/>
    </location>
</feature>
<dbReference type="RefSeq" id="WP_302882514.1">
    <property type="nucleotide sequence ID" value="NZ_JAUMIT010000001.1"/>
</dbReference>
<proteinExistence type="inferred from homology"/>
<feature type="signal peptide" evidence="6">
    <location>
        <begin position="1"/>
        <end position="21"/>
    </location>
</feature>
<dbReference type="Gene3D" id="1.20.1440.20">
    <property type="entry name" value="LemA-like domain"/>
    <property type="match status" value="1"/>
</dbReference>
<organism evidence="7 8">
    <name type="scientific">Wenyingzhuangia gilva</name>
    <dbReference type="NCBI Taxonomy" id="3057677"/>
    <lineage>
        <taxon>Bacteria</taxon>
        <taxon>Pseudomonadati</taxon>
        <taxon>Bacteroidota</taxon>
        <taxon>Flavobacteriia</taxon>
        <taxon>Flavobacteriales</taxon>
        <taxon>Flavobacteriaceae</taxon>
        <taxon>Wenyingzhuangia</taxon>
    </lineage>
</organism>
<evidence type="ECO:0000256" key="5">
    <source>
        <dbReference type="ARBA" id="ARBA00023136"/>
    </source>
</evidence>
<keyword evidence="6" id="KW-0732">Signal</keyword>
<dbReference type="Pfam" id="PF04011">
    <property type="entry name" value="LemA"/>
    <property type="match status" value="1"/>
</dbReference>
<accession>A0ABT8VMP4</accession>
<comment type="subcellular location">
    <subcellularLocation>
        <location evidence="1">Membrane</location>
        <topology evidence="1">Single-pass membrane protein</topology>
    </subcellularLocation>
</comment>
<comment type="caution">
    <text evidence="7">The sequence shown here is derived from an EMBL/GenBank/DDBJ whole genome shotgun (WGS) entry which is preliminary data.</text>
</comment>
<evidence type="ECO:0000256" key="4">
    <source>
        <dbReference type="ARBA" id="ARBA00022989"/>
    </source>
</evidence>
<keyword evidence="5" id="KW-0472">Membrane</keyword>